<evidence type="ECO:0000313" key="2">
    <source>
        <dbReference type="EMBL" id="KAG1898671.1"/>
    </source>
</evidence>
<gene>
    <name evidence="2" type="ORF">F5891DRAFT_1190441</name>
</gene>
<organism evidence="2 3">
    <name type="scientific">Suillus fuscotomentosus</name>
    <dbReference type="NCBI Taxonomy" id="1912939"/>
    <lineage>
        <taxon>Eukaryota</taxon>
        <taxon>Fungi</taxon>
        <taxon>Dikarya</taxon>
        <taxon>Basidiomycota</taxon>
        <taxon>Agaricomycotina</taxon>
        <taxon>Agaricomycetes</taxon>
        <taxon>Agaricomycetidae</taxon>
        <taxon>Boletales</taxon>
        <taxon>Suillineae</taxon>
        <taxon>Suillaceae</taxon>
        <taxon>Suillus</taxon>
    </lineage>
</organism>
<proteinExistence type="predicted"/>
<feature type="region of interest" description="Disordered" evidence="1">
    <location>
        <begin position="127"/>
        <end position="149"/>
    </location>
</feature>
<evidence type="ECO:0000256" key="1">
    <source>
        <dbReference type="SAM" id="MobiDB-lite"/>
    </source>
</evidence>
<accession>A0AAD4E2V2</accession>
<dbReference type="EMBL" id="JABBWK010000037">
    <property type="protein sequence ID" value="KAG1898671.1"/>
    <property type="molecule type" value="Genomic_DNA"/>
</dbReference>
<feature type="region of interest" description="Disordered" evidence="1">
    <location>
        <begin position="50"/>
        <end position="72"/>
    </location>
</feature>
<sequence length="149" mass="16950">MQQSLTQSQTFNISGHIISLNLRIEAVGNTNQRDKPKGLGIVRTTDVDKNISSAEHNENPVLLPEHNRETGEDSVANLKERLRLADLRCSKLQELYQSYRLRWLEESYRVQILEEYAPSGISTYSPGQIAWDAPSPIQNNEDDKIEGQE</sequence>
<evidence type="ECO:0000313" key="3">
    <source>
        <dbReference type="Proteomes" id="UP001195769"/>
    </source>
</evidence>
<name>A0AAD4E2V2_9AGAM</name>
<protein>
    <submittedName>
        <fullName evidence="2">Uncharacterized protein</fullName>
    </submittedName>
</protein>
<comment type="caution">
    <text evidence="2">The sequence shown here is derived from an EMBL/GenBank/DDBJ whole genome shotgun (WGS) entry which is preliminary data.</text>
</comment>
<keyword evidence="3" id="KW-1185">Reference proteome</keyword>
<dbReference type="RefSeq" id="XP_041224247.1">
    <property type="nucleotide sequence ID" value="XM_041367299.1"/>
</dbReference>
<reference evidence="2" key="1">
    <citation type="journal article" date="2020" name="New Phytol.">
        <title>Comparative genomics reveals dynamic genome evolution in host specialist ectomycorrhizal fungi.</title>
        <authorList>
            <person name="Lofgren L.A."/>
            <person name="Nguyen N.H."/>
            <person name="Vilgalys R."/>
            <person name="Ruytinx J."/>
            <person name="Liao H.L."/>
            <person name="Branco S."/>
            <person name="Kuo A."/>
            <person name="LaButti K."/>
            <person name="Lipzen A."/>
            <person name="Andreopoulos W."/>
            <person name="Pangilinan J."/>
            <person name="Riley R."/>
            <person name="Hundley H."/>
            <person name="Na H."/>
            <person name="Barry K."/>
            <person name="Grigoriev I.V."/>
            <person name="Stajich J.E."/>
            <person name="Kennedy P.G."/>
        </authorList>
    </citation>
    <scope>NUCLEOTIDE SEQUENCE</scope>
    <source>
        <strain evidence="2">FC203</strain>
    </source>
</reference>
<dbReference type="GeneID" id="64661597"/>
<dbReference type="Proteomes" id="UP001195769">
    <property type="component" value="Unassembled WGS sequence"/>
</dbReference>
<dbReference type="AlphaFoldDB" id="A0AAD4E2V2"/>